<gene>
    <name evidence="1" type="ORF">EBQ10_03985</name>
</gene>
<sequence length="63" mass="7150">MRFLLLVSKNFSLANRRRGGRYQAVAFATEIKINPLLALDQGECQRNAPCEHDKIEVCQSKNS</sequence>
<reference evidence="1 2" key="1">
    <citation type="submission" date="2018-11" db="EMBL/GenBank/DDBJ databases">
        <title>Multidrug-resistant genes are associated with an 42-kb island TGI1 carrying a complex class 1 integron in a Trueperella pyogenes.</title>
        <authorList>
            <person name="Dong W."/>
        </authorList>
    </citation>
    <scope>NUCLEOTIDE SEQUENCE [LARGE SCALE GENOMIC DNA]</scope>
    <source>
        <strain evidence="1 2">TP4</strain>
    </source>
</reference>
<dbReference type="Proteomes" id="UP000275951">
    <property type="component" value="Chromosome"/>
</dbReference>
<name>A0A3Q9GLU7_9ACTO</name>
<dbReference type="EMBL" id="CP033905">
    <property type="protein sequence ID" value="AZR06531.1"/>
    <property type="molecule type" value="Genomic_DNA"/>
</dbReference>
<evidence type="ECO:0000313" key="1">
    <source>
        <dbReference type="EMBL" id="AZR06531.1"/>
    </source>
</evidence>
<dbReference type="AlphaFoldDB" id="A0A3Q9GLU7"/>
<organism evidence="1 2">
    <name type="scientific">Trueperella pyogenes</name>
    <dbReference type="NCBI Taxonomy" id="1661"/>
    <lineage>
        <taxon>Bacteria</taxon>
        <taxon>Bacillati</taxon>
        <taxon>Actinomycetota</taxon>
        <taxon>Actinomycetes</taxon>
        <taxon>Actinomycetales</taxon>
        <taxon>Actinomycetaceae</taxon>
        <taxon>Trueperella</taxon>
    </lineage>
</organism>
<evidence type="ECO:0000313" key="2">
    <source>
        <dbReference type="Proteomes" id="UP000275951"/>
    </source>
</evidence>
<protein>
    <submittedName>
        <fullName evidence="1">Uncharacterized protein</fullName>
    </submittedName>
</protein>
<proteinExistence type="predicted"/>
<accession>A0A3Q9GLU7</accession>